<evidence type="ECO:0000256" key="8">
    <source>
        <dbReference type="ARBA" id="ARBA00029996"/>
    </source>
</evidence>
<keyword evidence="12" id="KW-1185">Reference proteome</keyword>
<dbReference type="RefSeq" id="WP_139282457.1">
    <property type="nucleotide sequence ID" value="NZ_FRXO01000002.1"/>
</dbReference>
<evidence type="ECO:0000256" key="5">
    <source>
        <dbReference type="ARBA" id="ARBA00022573"/>
    </source>
</evidence>
<dbReference type="GO" id="GO:0048472">
    <property type="term" value="F:threonine-phosphate decarboxylase activity"/>
    <property type="evidence" value="ECO:0007669"/>
    <property type="project" value="UniProtKB-EC"/>
</dbReference>
<name>A0A1M7ZFK3_9HYPH</name>
<dbReference type="UniPathway" id="UPA00148"/>
<reference evidence="11 12" key="1">
    <citation type="submission" date="2016-12" db="EMBL/GenBank/DDBJ databases">
        <authorList>
            <person name="Song W.-J."/>
            <person name="Kurnit D.M."/>
        </authorList>
    </citation>
    <scope>NUCLEOTIDE SEQUENCE [LARGE SCALE GENOMIC DNA]</scope>
    <source>
        <strain evidence="11 12">DSM 19599</strain>
    </source>
</reference>
<dbReference type="PANTHER" id="PTHR42885">
    <property type="entry name" value="HISTIDINOL-PHOSPHATE AMINOTRANSFERASE-RELATED"/>
    <property type="match status" value="1"/>
</dbReference>
<evidence type="ECO:0000256" key="4">
    <source>
        <dbReference type="ARBA" id="ARBA00012285"/>
    </source>
</evidence>
<gene>
    <name evidence="11" type="ORF">SAMN02745172_01521</name>
</gene>
<dbReference type="InterPro" id="IPR005860">
    <property type="entry name" value="CobD"/>
</dbReference>
<comment type="catalytic activity">
    <reaction evidence="9">
        <text>O-phospho-L-threonine + H(+) = (R)-1-aminopropan-2-yl phosphate + CO2</text>
        <dbReference type="Rhea" id="RHEA:11492"/>
        <dbReference type="ChEBI" id="CHEBI:15378"/>
        <dbReference type="ChEBI" id="CHEBI:16526"/>
        <dbReference type="ChEBI" id="CHEBI:58563"/>
        <dbReference type="ChEBI" id="CHEBI:58675"/>
        <dbReference type="EC" id="4.1.1.81"/>
    </reaction>
</comment>
<evidence type="ECO:0000256" key="6">
    <source>
        <dbReference type="ARBA" id="ARBA00022898"/>
    </source>
</evidence>
<dbReference type="OrthoDB" id="9799304at2"/>
<protein>
    <recommendedName>
        <fullName evidence="4">threonine-phosphate decarboxylase</fullName>
        <ecNumber evidence="4">4.1.1.81</ecNumber>
    </recommendedName>
    <alternativeName>
        <fullName evidence="8">L-threonine-O-3-phosphate decarboxylase</fullName>
    </alternativeName>
</protein>
<dbReference type="InterPro" id="IPR015424">
    <property type="entry name" value="PyrdxlP-dep_Trfase"/>
</dbReference>
<feature type="domain" description="Aminotransferase class I/classII large" evidence="10">
    <location>
        <begin position="37"/>
        <end position="271"/>
    </location>
</feature>
<dbReference type="InterPro" id="IPR015422">
    <property type="entry name" value="PyrdxlP-dep_Trfase_small"/>
</dbReference>
<keyword evidence="7" id="KW-0456">Lyase</keyword>
<dbReference type="PROSITE" id="PS00105">
    <property type="entry name" value="AA_TRANSFER_CLASS_1"/>
    <property type="match status" value="1"/>
</dbReference>
<sequence length="325" mass="34189">MGAARRRFPNAPEPFLDLSTGINPTPYPLNALSPACFTRLPEPDGLAELAEAAMRRYGAPSPAHVVCAPGTQILLPAVARLVPPGRATVLSPTYAEHARAAELAGHAVTEVPSFAELHGSDLAVAVNPNNPDGRLVPRIRLIDLGAALARRGGLLLVDEAFMDVATLSESVAADVDRGAIVVLRSFGKFHGLPGIRLGFAIASPGTAAALRAALGPWAVSGPALAIGKAALCDDAWARQMRSDLAYAAVRLDGMLEDAGLEVLGGTALFRLARSDYALRWYERLGQCGILVRCFPDRPALLRFGLPRDEAGYQRLGTALALGPVD</sequence>
<keyword evidence="6" id="KW-0663">Pyridoxal phosphate</keyword>
<evidence type="ECO:0000256" key="9">
    <source>
        <dbReference type="ARBA" id="ARBA00048531"/>
    </source>
</evidence>
<comment type="function">
    <text evidence="2">Decarboxylates L-threonine-O-3-phosphate to yield (R)-1-amino-2-propanol O-2-phosphate, the precursor for the linkage between the nucleotide loop and the corrin ring in cobalamin.</text>
</comment>
<dbReference type="SUPFAM" id="SSF53383">
    <property type="entry name" value="PLP-dependent transferases"/>
    <property type="match status" value="1"/>
</dbReference>
<evidence type="ECO:0000259" key="10">
    <source>
        <dbReference type="Pfam" id="PF00155"/>
    </source>
</evidence>
<evidence type="ECO:0000256" key="2">
    <source>
        <dbReference type="ARBA" id="ARBA00003444"/>
    </source>
</evidence>
<dbReference type="EMBL" id="FRXO01000002">
    <property type="protein sequence ID" value="SHO63653.1"/>
    <property type="molecule type" value="Genomic_DNA"/>
</dbReference>
<dbReference type="Gene3D" id="3.40.640.10">
    <property type="entry name" value="Type I PLP-dependent aspartate aminotransferase-like (Major domain)"/>
    <property type="match status" value="1"/>
</dbReference>
<dbReference type="EC" id="4.1.1.81" evidence="4"/>
<proteinExistence type="predicted"/>
<dbReference type="AlphaFoldDB" id="A0A1M7ZFK3"/>
<comment type="cofactor">
    <cofactor evidence="1">
        <name>pyridoxal 5'-phosphate</name>
        <dbReference type="ChEBI" id="CHEBI:597326"/>
    </cofactor>
</comment>
<dbReference type="PANTHER" id="PTHR42885:SF1">
    <property type="entry name" value="THREONINE-PHOSPHATE DECARBOXYLASE"/>
    <property type="match status" value="1"/>
</dbReference>
<dbReference type="NCBIfam" id="TIGR01140">
    <property type="entry name" value="L_thr_O3P_dcar"/>
    <property type="match status" value="1"/>
</dbReference>
<dbReference type="STRING" id="1123029.SAMN02745172_01521"/>
<dbReference type="Proteomes" id="UP000186406">
    <property type="component" value="Unassembled WGS sequence"/>
</dbReference>
<accession>A0A1M7ZFK3</accession>
<dbReference type="Gene3D" id="3.90.1150.10">
    <property type="entry name" value="Aspartate Aminotransferase, domain 1"/>
    <property type="match status" value="1"/>
</dbReference>
<dbReference type="CDD" id="cd00609">
    <property type="entry name" value="AAT_like"/>
    <property type="match status" value="1"/>
</dbReference>
<evidence type="ECO:0000256" key="3">
    <source>
        <dbReference type="ARBA" id="ARBA00004953"/>
    </source>
</evidence>
<dbReference type="InterPro" id="IPR015421">
    <property type="entry name" value="PyrdxlP-dep_Trfase_major"/>
</dbReference>
<dbReference type="Pfam" id="PF00155">
    <property type="entry name" value="Aminotran_1_2"/>
    <property type="match status" value="1"/>
</dbReference>
<evidence type="ECO:0000313" key="11">
    <source>
        <dbReference type="EMBL" id="SHO63653.1"/>
    </source>
</evidence>
<keyword evidence="5" id="KW-0169">Cobalamin biosynthesis</keyword>
<evidence type="ECO:0000256" key="7">
    <source>
        <dbReference type="ARBA" id="ARBA00023239"/>
    </source>
</evidence>
<organism evidence="11 12">
    <name type="scientific">Pseudoxanthobacter soli DSM 19599</name>
    <dbReference type="NCBI Taxonomy" id="1123029"/>
    <lineage>
        <taxon>Bacteria</taxon>
        <taxon>Pseudomonadati</taxon>
        <taxon>Pseudomonadota</taxon>
        <taxon>Alphaproteobacteria</taxon>
        <taxon>Hyphomicrobiales</taxon>
        <taxon>Segnochrobactraceae</taxon>
        <taxon>Pseudoxanthobacter</taxon>
    </lineage>
</organism>
<dbReference type="InterPro" id="IPR004839">
    <property type="entry name" value="Aminotransferase_I/II_large"/>
</dbReference>
<dbReference type="GO" id="GO:0030170">
    <property type="term" value="F:pyridoxal phosphate binding"/>
    <property type="evidence" value="ECO:0007669"/>
    <property type="project" value="InterPro"/>
</dbReference>
<evidence type="ECO:0000313" key="12">
    <source>
        <dbReference type="Proteomes" id="UP000186406"/>
    </source>
</evidence>
<dbReference type="InterPro" id="IPR004838">
    <property type="entry name" value="NHTrfase_class1_PyrdxlP-BS"/>
</dbReference>
<evidence type="ECO:0000256" key="1">
    <source>
        <dbReference type="ARBA" id="ARBA00001933"/>
    </source>
</evidence>
<comment type="pathway">
    <text evidence="3">Cofactor biosynthesis; adenosylcobalamin biosynthesis.</text>
</comment>
<dbReference type="GO" id="GO:0009236">
    <property type="term" value="P:cobalamin biosynthetic process"/>
    <property type="evidence" value="ECO:0007669"/>
    <property type="project" value="UniProtKB-UniPathway"/>
</dbReference>